<evidence type="ECO:0000256" key="8">
    <source>
        <dbReference type="ARBA" id="ARBA00026028"/>
    </source>
</evidence>
<evidence type="ECO:0000256" key="2">
    <source>
        <dbReference type="ARBA" id="ARBA00010527"/>
    </source>
</evidence>
<keyword evidence="16" id="KW-1185">Reference proteome</keyword>
<comment type="similarity">
    <text evidence="2">Belongs to the OXA1/ALB3/YidC family. Type 1 subfamily.</text>
</comment>
<feature type="transmembrane region" description="Helical" evidence="13">
    <location>
        <begin position="96"/>
        <end position="115"/>
    </location>
</feature>
<comment type="subunit">
    <text evidence="8">Interacts with the Sec translocase complex via SecD. Specifically interacts with transmembrane segments of nascent integral membrane proteins during membrane integration.</text>
</comment>
<reference evidence="15 16" key="1">
    <citation type="journal article" date="2019" name="Int. J. Syst. Evol. Microbiol.">
        <title>The Global Catalogue of Microorganisms (GCM) 10K type strain sequencing project: providing services to taxonomists for standard genome sequencing and annotation.</title>
        <authorList>
            <consortium name="The Broad Institute Genomics Platform"/>
            <consortium name="The Broad Institute Genome Sequencing Center for Infectious Disease"/>
            <person name="Wu L."/>
            <person name="Ma J."/>
        </authorList>
    </citation>
    <scope>NUCLEOTIDE SEQUENCE [LARGE SCALE GENOMIC DNA]</scope>
    <source>
        <strain evidence="15 16">JCM 13250</strain>
    </source>
</reference>
<comment type="caution">
    <text evidence="15">The sequence shown here is derived from an EMBL/GenBank/DDBJ whole genome shotgun (WGS) entry which is preliminary data.</text>
</comment>
<dbReference type="Pfam" id="PF02096">
    <property type="entry name" value="60KD_IMP"/>
    <property type="match status" value="1"/>
</dbReference>
<comment type="subcellular location">
    <subcellularLocation>
        <location evidence="1 12">Membrane</location>
        <topology evidence="1 12">Multi-pass membrane protein</topology>
    </subcellularLocation>
</comment>
<feature type="domain" description="Membrane insertase YidC/Oxa/ALB C-terminal" evidence="14">
    <location>
        <begin position="32"/>
        <end position="218"/>
    </location>
</feature>
<sequence>MSIPLLDNAVSVVYPLIAAVATALTPVGGAAAAIVVCTAALRLLLLPLTMAAVRGERSRALLTPRLTDLQRRYGTDPARLRTEMASLYREAGTSPLAGCLPMLAQSPVFLVWYRIFTAPSVGGEPNSLLAHGLFGAPLSTHLLGGGHALVFVPLLAILVALAVVSMRRARRVAVTEPPRLLLALPFLSVASAFVMPLAAVLYLATTLAWTAMENVVLRRGLPAREPA</sequence>
<dbReference type="Proteomes" id="UP001500218">
    <property type="component" value="Unassembled WGS sequence"/>
</dbReference>
<name>A0ABN2MJL4_9ACTN</name>
<proteinExistence type="inferred from homology"/>
<comment type="function">
    <text evidence="7">Required for the insertion and/or proper folding and/or complex formation of integral membrane proteins into the membrane. Involved in integration of membrane proteins that insert both dependently and independently of the Sec translocase complex, as well as at least some lipoproteins. Aids folding of multispanning membrane proteins.</text>
</comment>
<evidence type="ECO:0000256" key="13">
    <source>
        <dbReference type="SAM" id="Phobius"/>
    </source>
</evidence>
<gene>
    <name evidence="15" type="primary">yidC</name>
    <name evidence="15" type="ORF">GCM10009682_55200</name>
</gene>
<evidence type="ECO:0000256" key="3">
    <source>
        <dbReference type="ARBA" id="ARBA00015325"/>
    </source>
</evidence>
<dbReference type="EMBL" id="BAAALT010000254">
    <property type="protein sequence ID" value="GAA1829271.1"/>
    <property type="molecule type" value="Genomic_DNA"/>
</dbReference>
<evidence type="ECO:0000256" key="6">
    <source>
        <dbReference type="ARBA" id="ARBA00023136"/>
    </source>
</evidence>
<keyword evidence="5 13" id="KW-1133">Transmembrane helix</keyword>
<evidence type="ECO:0000256" key="7">
    <source>
        <dbReference type="ARBA" id="ARBA00025034"/>
    </source>
</evidence>
<evidence type="ECO:0000256" key="11">
    <source>
        <dbReference type="ARBA" id="ARBA00033342"/>
    </source>
</evidence>
<evidence type="ECO:0000256" key="1">
    <source>
        <dbReference type="ARBA" id="ARBA00004141"/>
    </source>
</evidence>
<evidence type="ECO:0000259" key="14">
    <source>
        <dbReference type="Pfam" id="PF02096"/>
    </source>
</evidence>
<feature type="transmembrane region" description="Helical" evidence="13">
    <location>
        <begin position="180"/>
        <end position="204"/>
    </location>
</feature>
<dbReference type="PANTHER" id="PTHR12428">
    <property type="entry name" value="OXA1"/>
    <property type="match status" value="1"/>
</dbReference>
<keyword evidence="6 13" id="KW-0472">Membrane</keyword>
<evidence type="ECO:0000256" key="12">
    <source>
        <dbReference type="RuleBase" id="RU003945"/>
    </source>
</evidence>
<evidence type="ECO:0000256" key="9">
    <source>
        <dbReference type="ARBA" id="ARBA00031538"/>
    </source>
</evidence>
<dbReference type="InterPro" id="IPR001708">
    <property type="entry name" value="YidC/ALB3/OXA1/COX18"/>
</dbReference>
<dbReference type="NCBIfam" id="TIGR03592">
    <property type="entry name" value="yidC_oxa1_cterm"/>
    <property type="match status" value="1"/>
</dbReference>
<feature type="transmembrane region" description="Helical" evidence="13">
    <location>
        <begin position="12"/>
        <end position="45"/>
    </location>
</feature>
<dbReference type="RefSeq" id="WP_344138613.1">
    <property type="nucleotide sequence ID" value="NZ_BAAALT010000254.1"/>
</dbReference>
<evidence type="ECO:0000313" key="15">
    <source>
        <dbReference type="EMBL" id="GAA1829271.1"/>
    </source>
</evidence>
<evidence type="ECO:0000313" key="16">
    <source>
        <dbReference type="Proteomes" id="UP001500218"/>
    </source>
</evidence>
<evidence type="ECO:0000256" key="4">
    <source>
        <dbReference type="ARBA" id="ARBA00022692"/>
    </source>
</evidence>
<accession>A0ABN2MJL4</accession>
<keyword evidence="4 12" id="KW-0812">Transmembrane</keyword>
<dbReference type="InterPro" id="IPR028055">
    <property type="entry name" value="YidC/Oxa/ALB_C"/>
</dbReference>
<dbReference type="PANTHER" id="PTHR12428:SF65">
    <property type="entry name" value="CYTOCHROME C OXIDASE ASSEMBLY PROTEIN COX18, MITOCHONDRIAL"/>
    <property type="match status" value="1"/>
</dbReference>
<evidence type="ECO:0000256" key="5">
    <source>
        <dbReference type="ARBA" id="ARBA00022989"/>
    </source>
</evidence>
<protein>
    <recommendedName>
        <fullName evidence="3">Membrane protein insertase YidC</fullName>
    </recommendedName>
    <alternativeName>
        <fullName evidence="11">Foldase YidC</fullName>
    </alternativeName>
    <alternativeName>
        <fullName evidence="10">Membrane integrase YidC</fullName>
    </alternativeName>
    <alternativeName>
        <fullName evidence="9">Membrane protein YidC</fullName>
    </alternativeName>
</protein>
<organism evidence="15 16">
    <name type="scientific">Luedemannella flava</name>
    <dbReference type="NCBI Taxonomy" id="349316"/>
    <lineage>
        <taxon>Bacteria</taxon>
        <taxon>Bacillati</taxon>
        <taxon>Actinomycetota</taxon>
        <taxon>Actinomycetes</taxon>
        <taxon>Micromonosporales</taxon>
        <taxon>Micromonosporaceae</taxon>
        <taxon>Luedemannella</taxon>
    </lineage>
</organism>
<evidence type="ECO:0000256" key="10">
    <source>
        <dbReference type="ARBA" id="ARBA00033245"/>
    </source>
</evidence>
<feature type="transmembrane region" description="Helical" evidence="13">
    <location>
        <begin position="148"/>
        <end position="168"/>
    </location>
</feature>